<proteinExistence type="evidence at transcript level"/>
<evidence type="ECO:0000256" key="5">
    <source>
        <dbReference type="ARBA" id="ARBA00022925"/>
    </source>
</evidence>
<keyword evidence="13 15" id="KW-0807">Transducer</keyword>
<dbReference type="AlphaFoldDB" id="A0A5C2Q5B0"/>
<evidence type="ECO:0000256" key="13">
    <source>
        <dbReference type="ARBA" id="ARBA00023224"/>
    </source>
</evidence>
<dbReference type="EMBL" id="MK598847">
    <property type="protein sequence ID" value="QEQ50489.1"/>
    <property type="molecule type" value="mRNA"/>
</dbReference>
<keyword evidence="2 15" id="KW-0600">Photoreceptor protein</keyword>
<evidence type="ECO:0000256" key="11">
    <source>
        <dbReference type="ARBA" id="ARBA00023157"/>
    </source>
</evidence>
<feature type="transmembrane region" description="Helical" evidence="15">
    <location>
        <begin position="90"/>
        <end position="109"/>
    </location>
</feature>
<feature type="transmembrane region" description="Helical" evidence="15">
    <location>
        <begin position="51"/>
        <end position="78"/>
    </location>
</feature>
<evidence type="ECO:0000259" key="17">
    <source>
        <dbReference type="PROSITE" id="PS50262"/>
    </source>
</evidence>
<dbReference type="InterPro" id="IPR017452">
    <property type="entry name" value="GPCR_Rhodpsn_7TM"/>
</dbReference>
<organism evidence="18">
    <name type="scientific">Prostheceraeus crozeri</name>
    <dbReference type="NCBI Taxonomy" id="2291463"/>
    <lineage>
        <taxon>Eukaryota</taxon>
        <taxon>Metazoa</taxon>
        <taxon>Spiralia</taxon>
        <taxon>Lophotrochozoa</taxon>
        <taxon>Platyhelminthes</taxon>
        <taxon>Rhabditophora</taxon>
        <taxon>Polycladida</taxon>
        <taxon>Cotylea</taxon>
        <taxon>Euryleptidae</taxon>
        <taxon>Prostheceraeus</taxon>
    </lineage>
</organism>
<dbReference type="PRINTS" id="PR00237">
    <property type="entry name" value="GPCRRHODOPSN"/>
</dbReference>
<dbReference type="InterPro" id="IPR001760">
    <property type="entry name" value="Opsin"/>
</dbReference>
<feature type="compositionally biased region" description="Polar residues" evidence="16">
    <location>
        <begin position="413"/>
        <end position="422"/>
    </location>
</feature>
<dbReference type="Gene3D" id="1.20.1070.10">
    <property type="entry name" value="Rhodopsin 7-helix transmembrane proteins"/>
    <property type="match status" value="1"/>
</dbReference>
<feature type="transmembrane region" description="Helical" evidence="15">
    <location>
        <begin position="280"/>
        <end position="303"/>
    </location>
</feature>
<dbReference type="PANTHER" id="PTHR24240">
    <property type="entry name" value="OPSIN"/>
    <property type="match status" value="1"/>
</dbReference>
<dbReference type="GO" id="GO:0004930">
    <property type="term" value="F:G protein-coupled receptor activity"/>
    <property type="evidence" value="ECO:0007669"/>
    <property type="project" value="UniProtKB-KW"/>
</dbReference>
<dbReference type="PROSITE" id="PS50262">
    <property type="entry name" value="G_PROTEIN_RECEP_F1_2"/>
    <property type="match status" value="1"/>
</dbReference>
<keyword evidence="6 15" id="KW-1133">Transmembrane helix</keyword>
<keyword evidence="4 15" id="KW-0812">Transmembrane</keyword>
<keyword evidence="7 15" id="KW-0157">Chromophore</keyword>
<evidence type="ECO:0000256" key="4">
    <source>
        <dbReference type="ARBA" id="ARBA00022692"/>
    </source>
</evidence>
<dbReference type="InterPro" id="IPR027430">
    <property type="entry name" value="Retinal_BS"/>
</dbReference>
<keyword evidence="11" id="KW-1015">Disulfide bond</keyword>
<feature type="transmembrane region" description="Helical" evidence="15">
    <location>
        <begin position="171"/>
        <end position="191"/>
    </location>
</feature>
<evidence type="ECO:0000256" key="2">
    <source>
        <dbReference type="ARBA" id="ARBA00022543"/>
    </source>
</evidence>
<evidence type="ECO:0000256" key="1">
    <source>
        <dbReference type="ARBA" id="ARBA00004141"/>
    </source>
</evidence>
<sequence>MAAQLASTPSSLLANGSLAPPNGTVAPWHWDADFEAIVHPHWRNFPPVPEVYHYLVGVFISVVGIWGIVGNLLVIYIFSVTKSLRTAPNFFIINLAISDLTFSAVNGFPLLTVSSFNTRWAWGRLTCEMYGFIGGLFGFISITTMALIAVDRFFVIVQPFEQLKSLTKTRALVMCSIAWIWGLLWSIPPFFGYGSYVPEGFQTSCTFDYLSQNKGNIIFNAGMYIFGFTLPVLTIIFCYYKIVKAVRQHELEMMAMAKKLKSQFKSSDKKSDIQAAKTSVTIFVLFFLSWFPYALVALMSLVGRRDHLTPFTSEIPVLFAKSSAVYNPIVYALTHPKFRLQLEKKFPWLICCCPPKAKERETTSTTASKPAGRGAVSDTSSVSNMDSDNNVNKESVKGNETKNISAVEMTPKGQDNQAFERA</sequence>
<evidence type="ECO:0000256" key="8">
    <source>
        <dbReference type="ARBA" id="ARBA00023040"/>
    </source>
</evidence>
<dbReference type="GO" id="GO:0007602">
    <property type="term" value="P:phototransduction"/>
    <property type="evidence" value="ECO:0007669"/>
    <property type="project" value="UniProtKB-KW"/>
</dbReference>
<dbReference type="FunFam" id="1.20.1070.10:FF:000044">
    <property type="entry name" value="Opsin, ultraviolet-sensitive"/>
    <property type="match status" value="1"/>
</dbReference>
<dbReference type="Pfam" id="PF00001">
    <property type="entry name" value="7tm_1"/>
    <property type="match status" value="1"/>
</dbReference>
<dbReference type="SUPFAM" id="SSF81321">
    <property type="entry name" value="Family A G protein-coupled receptor-like"/>
    <property type="match status" value="1"/>
</dbReference>
<keyword evidence="10" id="KW-0564">Palmitate</keyword>
<evidence type="ECO:0000313" key="18">
    <source>
        <dbReference type="EMBL" id="QEQ50489.1"/>
    </source>
</evidence>
<feature type="region of interest" description="Disordered" evidence="16">
    <location>
        <begin position="360"/>
        <end position="422"/>
    </location>
</feature>
<evidence type="ECO:0000256" key="6">
    <source>
        <dbReference type="ARBA" id="ARBA00022989"/>
    </source>
</evidence>
<dbReference type="GO" id="GO:0009881">
    <property type="term" value="F:photoreceptor activity"/>
    <property type="evidence" value="ECO:0007669"/>
    <property type="project" value="UniProtKB-KW"/>
</dbReference>
<feature type="compositionally biased region" description="Low complexity" evidence="16">
    <location>
        <begin position="376"/>
        <end position="392"/>
    </location>
</feature>
<evidence type="ECO:0000256" key="10">
    <source>
        <dbReference type="ARBA" id="ARBA00023139"/>
    </source>
</evidence>
<comment type="caution">
    <text evidence="15">Lacks conserved residue(s) required for the propagation of feature annotation.</text>
</comment>
<evidence type="ECO:0000256" key="14">
    <source>
        <dbReference type="ARBA" id="ARBA00023288"/>
    </source>
</evidence>
<keyword evidence="5 15" id="KW-0681">Retinal protein</keyword>
<evidence type="ECO:0000256" key="12">
    <source>
        <dbReference type="ARBA" id="ARBA00023170"/>
    </source>
</evidence>
<keyword evidence="9 15" id="KW-0472">Membrane</keyword>
<accession>A0A5C2Q5B0</accession>
<feature type="transmembrane region" description="Helical" evidence="15">
    <location>
        <begin position="129"/>
        <end position="150"/>
    </location>
</feature>
<evidence type="ECO:0000256" key="3">
    <source>
        <dbReference type="ARBA" id="ARBA00022606"/>
    </source>
</evidence>
<dbReference type="GO" id="GO:0016020">
    <property type="term" value="C:membrane"/>
    <property type="evidence" value="ECO:0007669"/>
    <property type="project" value="UniProtKB-SubCell"/>
</dbReference>
<feature type="domain" description="G-protein coupled receptors family 1 profile" evidence="17">
    <location>
        <begin position="70"/>
        <end position="331"/>
    </location>
</feature>
<comment type="subcellular location">
    <subcellularLocation>
        <location evidence="1 15">Membrane</location>
        <topology evidence="1 15">Multi-pass membrane protein</topology>
    </subcellularLocation>
</comment>
<evidence type="ECO:0000256" key="16">
    <source>
        <dbReference type="SAM" id="MobiDB-lite"/>
    </source>
</evidence>
<name>A0A5C2Q5B0_9PLAT</name>
<evidence type="ECO:0000256" key="9">
    <source>
        <dbReference type="ARBA" id="ARBA00023136"/>
    </source>
</evidence>
<dbReference type="PROSITE" id="PS00237">
    <property type="entry name" value="G_PROTEIN_RECEP_F1_1"/>
    <property type="match status" value="1"/>
</dbReference>
<dbReference type="PRINTS" id="PR00238">
    <property type="entry name" value="OPSIN"/>
</dbReference>
<keyword evidence="3 15" id="KW-0716">Sensory transduction</keyword>
<protein>
    <submittedName>
        <fullName evidence="18">Rhabdomeric opsin</fullName>
    </submittedName>
</protein>
<evidence type="ECO:0000256" key="15">
    <source>
        <dbReference type="RuleBase" id="RU004951"/>
    </source>
</evidence>
<evidence type="ECO:0000256" key="7">
    <source>
        <dbReference type="ARBA" id="ARBA00022991"/>
    </source>
</evidence>
<dbReference type="InterPro" id="IPR050125">
    <property type="entry name" value="GPCR_opsins"/>
</dbReference>
<reference evidence="18" key="1">
    <citation type="journal article" date="2019" name="Elife">
        <title>Extraocular, rod-like photoreceptors in a flatworm express xenopsin photopigment.</title>
        <authorList>
            <person name="Rawlinson K.A."/>
            <person name="Lapraz F."/>
            <person name="Ballister E.R."/>
            <person name="Terasaki M."/>
            <person name="Rodgers J."/>
            <person name="McDowell R.J."/>
            <person name="Girstmair J."/>
            <person name="Criswell K.E."/>
            <person name="Boldogkoi M."/>
            <person name="Simpson F."/>
            <person name="Goulding D."/>
            <person name="Cormie C."/>
            <person name="Hall B."/>
            <person name="Lucas R.J."/>
            <person name="Telford M.J."/>
        </authorList>
    </citation>
    <scope>NUCLEOTIDE SEQUENCE</scope>
</reference>
<keyword evidence="12 15" id="KW-0675">Receptor</keyword>
<keyword evidence="14" id="KW-0449">Lipoprotein</keyword>
<dbReference type="GO" id="GO:0007601">
    <property type="term" value="P:visual perception"/>
    <property type="evidence" value="ECO:0007669"/>
    <property type="project" value="InterPro"/>
</dbReference>
<dbReference type="PROSITE" id="PS00238">
    <property type="entry name" value="OPSIN"/>
    <property type="match status" value="1"/>
</dbReference>
<comment type="similarity">
    <text evidence="15">Belongs to the G-protein coupled receptor 1 family. Opsin subfamily.</text>
</comment>
<dbReference type="SMART" id="SM01381">
    <property type="entry name" value="7TM_GPCR_Srsx"/>
    <property type="match status" value="1"/>
</dbReference>
<dbReference type="InterPro" id="IPR000276">
    <property type="entry name" value="GPCR_Rhodpsn"/>
</dbReference>
<dbReference type="CDD" id="cd15337">
    <property type="entry name" value="7tmA_Opsin_Gq_invertebrates"/>
    <property type="match status" value="1"/>
</dbReference>
<keyword evidence="8 15" id="KW-0297">G-protein coupled receptor</keyword>
<feature type="transmembrane region" description="Helical" evidence="15">
    <location>
        <begin position="217"/>
        <end position="240"/>
    </location>
</feature>